<dbReference type="OrthoDB" id="413460at2759"/>
<proteinExistence type="predicted"/>
<feature type="region of interest" description="Disordered" evidence="1">
    <location>
        <begin position="1"/>
        <end position="78"/>
    </location>
</feature>
<accession>A0A843X0R8</accession>
<evidence type="ECO:0000313" key="3">
    <source>
        <dbReference type="Proteomes" id="UP000652761"/>
    </source>
</evidence>
<sequence>MVSRAGDEEEISSAPDSPRTDEDEGEEEANDDKDFMEEDGVGEEEDDDEDGKGEGGDAVANATEGFRTRRMESSDEYRKSQNIAALVRGNLTVARQPLIPRLLSVSDGAAIARKPFKPPFHDGYSDRNEELVRRLCARKRFVPWGSSRPALVVINSLINIPTSIGKDPIEPDQPLPPGIEPLILWQPDESKEGNVSPIIVDPLLVRYLRPHQ</sequence>
<name>A0A843X0R8_COLES</name>
<dbReference type="Proteomes" id="UP000652761">
    <property type="component" value="Unassembled WGS sequence"/>
</dbReference>
<evidence type="ECO:0000313" key="2">
    <source>
        <dbReference type="EMBL" id="MQM10174.1"/>
    </source>
</evidence>
<feature type="compositionally biased region" description="Acidic residues" evidence="1">
    <location>
        <begin position="21"/>
        <end position="51"/>
    </location>
</feature>
<evidence type="ECO:0000256" key="1">
    <source>
        <dbReference type="SAM" id="MobiDB-lite"/>
    </source>
</evidence>
<feature type="non-terminal residue" evidence="2">
    <location>
        <position position="212"/>
    </location>
</feature>
<reference evidence="2" key="1">
    <citation type="submission" date="2017-07" db="EMBL/GenBank/DDBJ databases">
        <title>Taro Niue Genome Assembly and Annotation.</title>
        <authorList>
            <person name="Atibalentja N."/>
            <person name="Keating K."/>
            <person name="Fields C.J."/>
        </authorList>
    </citation>
    <scope>NUCLEOTIDE SEQUENCE</scope>
    <source>
        <strain evidence="2">Niue_2</strain>
        <tissue evidence="2">Leaf</tissue>
    </source>
</reference>
<dbReference type="EMBL" id="NMUH01004601">
    <property type="protein sequence ID" value="MQM10174.1"/>
    <property type="molecule type" value="Genomic_DNA"/>
</dbReference>
<comment type="caution">
    <text evidence="2">The sequence shown here is derived from an EMBL/GenBank/DDBJ whole genome shotgun (WGS) entry which is preliminary data.</text>
</comment>
<organism evidence="2 3">
    <name type="scientific">Colocasia esculenta</name>
    <name type="common">Wild taro</name>
    <name type="synonym">Arum esculentum</name>
    <dbReference type="NCBI Taxonomy" id="4460"/>
    <lineage>
        <taxon>Eukaryota</taxon>
        <taxon>Viridiplantae</taxon>
        <taxon>Streptophyta</taxon>
        <taxon>Embryophyta</taxon>
        <taxon>Tracheophyta</taxon>
        <taxon>Spermatophyta</taxon>
        <taxon>Magnoliopsida</taxon>
        <taxon>Liliopsida</taxon>
        <taxon>Araceae</taxon>
        <taxon>Aroideae</taxon>
        <taxon>Colocasieae</taxon>
        <taxon>Colocasia</taxon>
    </lineage>
</organism>
<gene>
    <name evidence="2" type="ORF">Taro_043064</name>
</gene>
<protein>
    <submittedName>
        <fullName evidence="2">Uncharacterized protein</fullName>
    </submittedName>
</protein>
<keyword evidence="3" id="KW-1185">Reference proteome</keyword>
<dbReference type="AlphaFoldDB" id="A0A843X0R8"/>
<feature type="compositionally biased region" description="Basic and acidic residues" evidence="1">
    <location>
        <begin position="66"/>
        <end position="78"/>
    </location>
</feature>